<organism evidence="1 2">
    <name type="scientific">Pistacia atlantica</name>
    <dbReference type="NCBI Taxonomy" id="434234"/>
    <lineage>
        <taxon>Eukaryota</taxon>
        <taxon>Viridiplantae</taxon>
        <taxon>Streptophyta</taxon>
        <taxon>Embryophyta</taxon>
        <taxon>Tracheophyta</taxon>
        <taxon>Spermatophyta</taxon>
        <taxon>Magnoliopsida</taxon>
        <taxon>eudicotyledons</taxon>
        <taxon>Gunneridae</taxon>
        <taxon>Pentapetalae</taxon>
        <taxon>rosids</taxon>
        <taxon>malvids</taxon>
        <taxon>Sapindales</taxon>
        <taxon>Anacardiaceae</taxon>
        <taxon>Pistacia</taxon>
    </lineage>
</organism>
<evidence type="ECO:0000313" key="2">
    <source>
        <dbReference type="Proteomes" id="UP001164250"/>
    </source>
</evidence>
<dbReference type="EMBL" id="CM047897">
    <property type="protein sequence ID" value="KAJ0111221.1"/>
    <property type="molecule type" value="Genomic_DNA"/>
</dbReference>
<accession>A0ACC1C6N6</accession>
<sequence>MDKELRQRDQIIIQLQQHISKTQERMKVTYDKGRKDRQFEVGDWVYLKLQSYRCECMLSDFAWGRVVFMIASWCQQRALVAPNGVRGRWDDYNIATILAGAATNPFKTGYPGNLKVDKMSKARFNAYGQTIGSKFIWDPVSFNCKVIA</sequence>
<comment type="caution">
    <text evidence="1">The sequence shown here is derived from an EMBL/GenBank/DDBJ whole genome shotgun (WGS) entry which is preliminary data.</text>
</comment>
<keyword evidence="2" id="KW-1185">Reference proteome</keyword>
<protein>
    <submittedName>
        <fullName evidence="1">Uncharacterized protein</fullName>
    </submittedName>
</protein>
<proteinExistence type="predicted"/>
<evidence type="ECO:0000313" key="1">
    <source>
        <dbReference type="EMBL" id="KAJ0111221.1"/>
    </source>
</evidence>
<reference evidence="2" key="1">
    <citation type="journal article" date="2023" name="G3 (Bethesda)">
        <title>Genome assembly and association tests identify interacting loci associated with vigor, precocity, and sex in interspecific pistachio rootstocks.</title>
        <authorList>
            <person name="Palmer W."/>
            <person name="Jacygrad E."/>
            <person name="Sagayaradj S."/>
            <person name="Cavanaugh K."/>
            <person name="Han R."/>
            <person name="Bertier L."/>
            <person name="Beede B."/>
            <person name="Kafkas S."/>
            <person name="Golino D."/>
            <person name="Preece J."/>
            <person name="Michelmore R."/>
        </authorList>
    </citation>
    <scope>NUCLEOTIDE SEQUENCE [LARGE SCALE GENOMIC DNA]</scope>
</reference>
<name>A0ACC1C6N6_9ROSI</name>
<dbReference type="Proteomes" id="UP001164250">
    <property type="component" value="Chromosome 1"/>
</dbReference>
<gene>
    <name evidence="1" type="ORF">Patl1_00945</name>
</gene>